<organism evidence="3 4">
    <name type="scientific">Candidatus Kaiserbacteria bacterium RIFCSPLOWO2_01_FULL_54_13</name>
    <dbReference type="NCBI Taxonomy" id="1798512"/>
    <lineage>
        <taxon>Bacteria</taxon>
        <taxon>Candidatus Kaiseribacteriota</taxon>
    </lineage>
</organism>
<evidence type="ECO:0000313" key="4">
    <source>
        <dbReference type="Proteomes" id="UP000177372"/>
    </source>
</evidence>
<gene>
    <name evidence="3" type="ORF">A3A39_00565</name>
</gene>
<dbReference type="AlphaFoldDB" id="A0A1F6F0J4"/>
<sequence>MHAVYVVRNNVSREIYIGYTTDLKARLMRHNARGQKFTTRKLGTWEYAYVELYRSEKDARIRERKLKSHGSSKHELLKRLKNSVL</sequence>
<reference evidence="3 4" key="1">
    <citation type="journal article" date="2016" name="Nat. Commun.">
        <title>Thousands of microbial genomes shed light on interconnected biogeochemical processes in an aquifer system.</title>
        <authorList>
            <person name="Anantharaman K."/>
            <person name="Brown C.T."/>
            <person name="Hug L.A."/>
            <person name="Sharon I."/>
            <person name="Castelle C.J."/>
            <person name="Probst A.J."/>
            <person name="Thomas B.C."/>
            <person name="Singh A."/>
            <person name="Wilkins M.J."/>
            <person name="Karaoz U."/>
            <person name="Brodie E.L."/>
            <person name="Williams K.H."/>
            <person name="Hubbard S.S."/>
            <person name="Banfield J.F."/>
        </authorList>
    </citation>
    <scope>NUCLEOTIDE SEQUENCE [LARGE SCALE GENOMIC DNA]</scope>
</reference>
<evidence type="ECO:0000256" key="1">
    <source>
        <dbReference type="SAM" id="MobiDB-lite"/>
    </source>
</evidence>
<dbReference type="InterPro" id="IPR000305">
    <property type="entry name" value="GIY-YIG_endonuc"/>
</dbReference>
<comment type="caution">
    <text evidence="3">The sequence shown here is derived from an EMBL/GenBank/DDBJ whole genome shotgun (WGS) entry which is preliminary data.</text>
</comment>
<evidence type="ECO:0000313" key="3">
    <source>
        <dbReference type="EMBL" id="OGG79387.1"/>
    </source>
</evidence>
<dbReference type="Proteomes" id="UP000177372">
    <property type="component" value="Unassembled WGS sequence"/>
</dbReference>
<dbReference type="EMBL" id="MFLZ01000029">
    <property type="protein sequence ID" value="OGG79387.1"/>
    <property type="molecule type" value="Genomic_DNA"/>
</dbReference>
<evidence type="ECO:0000259" key="2">
    <source>
        <dbReference type="PROSITE" id="PS50164"/>
    </source>
</evidence>
<feature type="region of interest" description="Disordered" evidence="1">
    <location>
        <begin position="65"/>
        <end position="85"/>
    </location>
</feature>
<feature type="domain" description="GIY-YIG" evidence="2">
    <location>
        <begin position="1"/>
        <end position="76"/>
    </location>
</feature>
<proteinExistence type="predicted"/>
<dbReference type="PROSITE" id="PS50164">
    <property type="entry name" value="GIY_YIG"/>
    <property type="match status" value="1"/>
</dbReference>
<dbReference type="Pfam" id="PF01541">
    <property type="entry name" value="GIY-YIG"/>
    <property type="match status" value="1"/>
</dbReference>
<accession>A0A1F6F0J4</accession>
<dbReference type="SUPFAM" id="SSF82771">
    <property type="entry name" value="GIY-YIG endonuclease"/>
    <property type="match status" value="1"/>
</dbReference>
<dbReference type="Gene3D" id="3.40.1440.10">
    <property type="entry name" value="GIY-YIG endonuclease"/>
    <property type="match status" value="1"/>
</dbReference>
<protein>
    <recommendedName>
        <fullName evidence="2">GIY-YIG domain-containing protein</fullName>
    </recommendedName>
</protein>
<dbReference type="InterPro" id="IPR035901">
    <property type="entry name" value="GIY-YIG_endonuc_sf"/>
</dbReference>
<name>A0A1F6F0J4_9BACT</name>
<dbReference type="STRING" id="1798512.A3A39_00565"/>